<dbReference type="Pfam" id="PF23314">
    <property type="entry name" value="TASOR_alpha-beta"/>
    <property type="match status" value="1"/>
</dbReference>
<evidence type="ECO:0000313" key="4">
    <source>
        <dbReference type="EMBL" id="GLD58133.1"/>
    </source>
</evidence>
<dbReference type="Pfam" id="PF12509">
    <property type="entry name" value="DUF3715"/>
    <property type="match status" value="1"/>
</dbReference>
<feature type="compositionally biased region" description="Polar residues" evidence="1">
    <location>
        <begin position="1002"/>
        <end position="1021"/>
    </location>
</feature>
<protein>
    <submittedName>
        <fullName evidence="4">Protein TASOR isoform X1</fullName>
    </submittedName>
</protein>
<evidence type="ECO:0000259" key="2">
    <source>
        <dbReference type="Pfam" id="PF12509"/>
    </source>
</evidence>
<feature type="compositionally biased region" description="Pro residues" evidence="1">
    <location>
        <begin position="923"/>
        <end position="1000"/>
    </location>
</feature>
<name>A0AAD3MQ52_LATJO</name>
<dbReference type="EMBL" id="BRZM01000032">
    <property type="protein sequence ID" value="GLD58133.1"/>
    <property type="molecule type" value="Genomic_DNA"/>
</dbReference>
<sequence length="1348" mass="147412">MDEILARGMAARPRRMSAVTAAEVGANVSLQDGEVTEVVDGQPPRETHIGPERIGAAGGRMERSNSAPQVVHQRHMPKEPNKFHIPRKTKEKRALFQYVSTESREFEDMMTILTSTYIDTGSAGCFTYSKPRLVHSEPLEKEFVEKRKEMKADGRTDKELEESYGFLLADTGKLPMLCEKGLCVGQSWITVLGNPFKGVYLSRYSDLLQVNPLTPGATGEIIIFKVMKGKVKSIYENMKNLLDPTPRFDSHISKNASKVTSLNSYRAFELTQQYFYEYTFDELRQRPRQVCPYAVISFHFKGKDSPLPSKPLAPIRLNSQSAEGSKERAQFTVWTGDLVKGDRVLFQISFRSYSPPLLPHRLPEKLKVDCLMRLDQVTKLVPADLFSFNLYNSSQEVVKSGHCCSLLEVVDKSRSTTGITKLLQELEIKRVVLVTPLTERGFLFLLSSVQMATPAERGENWKRCLQALFVFPEHRDVAKSTSRCASSPRDASQPLTSGATVMPRLNQFIPALHHALVKARANPPPELSAGVERQAREYLIGLTDGKVRQYPMGEYDSKLDERGKLFPAPKHHRVNMDGYLRSYLYNPALYLLSVARAKQMVEVHCGPEESQEARVRKSFGGQKESTGKEVTGNTRDGQSNTQKMQQLIDLVLTCKRNAENEVKREEGGDTGLTAPGRKRRREQETAERALKFLKASQEHGSHDKIPVEGSQVPESPGSLASVIGSVGLRDIDLREDGSELAAKLISLLTGLNQAASGMASQSLCEAPEEEQRESCPFDKLATRLGLPTNCDIDLRKQEELEEQMAGSVSSLEGFSPSSHSGEMNHHGAAGRGGGGAGGGLGRRAGGYEEEEEEGEIPWVLIPITGLCSERYTQRDRNIPQDPRFQHLTTASSITTPTKSPRKSPTLSPEPSPPTSPFQCLSPEPSPPLSPSQCPSPDPSPPLSPSQCPSPEPSPPLSPSQCPSPVPSPPPSPSQCPSPQPSPPSTPLYCPSPQPSPPPSPSRCQSLEPNERNPLNKSNSGANEERLASTASREFAGMSKEKPQGKEKKNEEPSIASIQPSIPPAPERRTNPSPPPSEQGKEDAAGKDYISSLQDSINSMLTEFSDSWPSHSGDTRRTDDADATLANKVSAFVASIRAANSTTGRDDEVSAPCGELSAADVNASVSQTPVLSRAGFSSVSKPLAEPSHSSEPVSSSALASIPAPPATALSSLISQLQPEVFNSLVEIIKDVRKNSLQFYLHSTEPGDQVYEDVKEHLLKQGNVEQSPVDFLNQESSDNRLLVVIKNKDIAGHIHKTCFDRASSFSAHSFCTSCCLSPSSAASPQAAFAVFFPEHKSLDDPLSSSLLRVR</sequence>
<feature type="region of interest" description="Disordered" evidence="1">
    <location>
        <begin position="803"/>
        <end position="853"/>
    </location>
</feature>
<evidence type="ECO:0000259" key="3">
    <source>
        <dbReference type="Pfam" id="PF23314"/>
    </source>
</evidence>
<feature type="compositionally biased region" description="Basic and acidic residues" evidence="1">
    <location>
        <begin position="681"/>
        <end position="706"/>
    </location>
</feature>
<dbReference type="GO" id="GO:0005654">
    <property type="term" value="C:nucleoplasm"/>
    <property type="evidence" value="ECO:0007669"/>
    <property type="project" value="TreeGrafter"/>
</dbReference>
<dbReference type="Proteomes" id="UP001279410">
    <property type="component" value="Unassembled WGS sequence"/>
</dbReference>
<feature type="domain" description="TASOR alpha/beta" evidence="3">
    <location>
        <begin position="1232"/>
        <end position="1294"/>
    </location>
</feature>
<dbReference type="PANTHER" id="PTHR16207">
    <property type="entry name" value="SET DOMAIN-CONTAINING PROTEIN"/>
    <property type="match status" value="1"/>
</dbReference>
<accession>A0AAD3MQ52</accession>
<feature type="compositionally biased region" description="Polar residues" evidence="1">
    <location>
        <begin position="1090"/>
        <end position="1111"/>
    </location>
</feature>
<feature type="compositionally biased region" description="Basic and acidic residues" evidence="1">
    <location>
        <begin position="1038"/>
        <end position="1051"/>
    </location>
</feature>
<feature type="region of interest" description="Disordered" evidence="1">
    <location>
        <begin position="1179"/>
        <end position="1199"/>
    </location>
</feature>
<feature type="region of interest" description="Disordered" evidence="1">
    <location>
        <begin position="612"/>
        <end position="640"/>
    </location>
</feature>
<feature type="compositionally biased region" description="Gly residues" evidence="1">
    <location>
        <begin position="829"/>
        <end position="844"/>
    </location>
</feature>
<feature type="region of interest" description="Disordered" evidence="1">
    <location>
        <begin position="661"/>
        <end position="718"/>
    </location>
</feature>
<dbReference type="GO" id="GO:0003682">
    <property type="term" value="F:chromatin binding"/>
    <property type="evidence" value="ECO:0007669"/>
    <property type="project" value="TreeGrafter"/>
</dbReference>
<feature type="compositionally biased region" description="Polar residues" evidence="1">
    <location>
        <begin position="631"/>
        <end position="640"/>
    </location>
</feature>
<keyword evidence="5" id="KW-1185">Reference proteome</keyword>
<dbReference type="InterPro" id="IPR022188">
    <property type="entry name" value="TASOR_DUF3715"/>
</dbReference>
<dbReference type="GO" id="GO:0000792">
    <property type="term" value="C:heterochromatin"/>
    <property type="evidence" value="ECO:0007669"/>
    <property type="project" value="TreeGrafter"/>
</dbReference>
<gene>
    <name evidence="4" type="ORF">AKAME5_001027600</name>
</gene>
<feature type="compositionally biased region" description="Polar residues" evidence="1">
    <location>
        <begin position="806"/>
        <end position="821"/>
    </location>
</feature>
<dbReference type="GO" id="GO:0045814">
    <property type="term" value="P:negative regulation of gene expression, epigenetic"/>
    <property type="evidence" value="ECO:0007669"/>
    <property type="project" value="InterPro"/>
</dbReference>
<feature type="region of interest" description="Disordered" evidence="1">
    <location>
        <begin position="41"/>
        <end position="62"/>
    </location>
</feature>
<feature type="compositionally biased region" description="Low complexity" evidence="1">
    <location>
        <begin position="1183"/>
        <end position="1199"/>
    </location>
</feature>
<dbReference type="PANTHER" id="PTHR16207:SF1">
    <property type="entry name" value="PROTEIN TASOR"/>
    <property type="match status" value="1"/>
</dbReference>
<organism evidence="4 5">
    <name type="scientific">Lates japonicus</name>
    <name type="common">Japanese lates</name>
    <dbReference type="NCBI Taxonomy" id="270547"/>
    <lineage>
        <taxon>Eukaryota</taxon>
        <taxon>Metazoa</taxon>
        <taxon>Chordata</taxon>
        <taxon>Craniata</taxon>
        <taxon>Vertebrata</taxon>
        <taxon>Euteleostomi</taxon>
        <taxon>Actinopterygii</taxon>
        <taxon>Neopterygii</taxon>
        <taxon>Teleostei</taxon>
        <taxon>Neoteleostei</taxon>
        <taxon>Acanthomorphata</taxon>
        <taxon>Carangaria</taxon>
        <taxon>Carangaria incertae sedis</taxon>
        <taxon>Centropomidae</taxon>
        <taxon>Lates</taxon>
    </lineage>
</organism>
<feature type="domain" description="TASOR pseudo-PARP" evidence="2">
    <location>
        <begin position="149"/>
        <end position="292"/>
    </location>
</feature>
<reference evidence="4" key="1">
    <citation type="submission" date="2022-08" db="EMBL/GenBank/DDBJ databases">
        <title>Genome sequencing of akame (Lates japonicus).</title>
        <authorList>
            <person name="Hashiguchi Y."/>
            <person name="Takahashi H."/>
        </authorList>
    </citation>
    <scope>NUCLEOTIDE SEQUENCE</scope>
    <source>
        <strain evidence="4">Kochi</strain>
    </source>
</reference>
<evidence type="ECO:0000256" key="1">
    <source>
        <dbReference type="SAM" id="MobiDB-lite"/>
    </source>
</evidence>
<comment type="caution">
    <text evidence="4">The sequence shown here is derived from an EMBL/GenBank/DDBJ whole genome shotgun (WGS) entry which is preliminary data.</text>
</comment>
<dbReference type="InterPro" id="IPR056243">
    <property type="entry name" value="TASOR_ab_dom"/>
</dbReference>
<feature type="region of interest" description="Disordered" evidence="1">
    <location>
        <begin position="875"/>
        <end position="1118"/>
    </location>
</feature>
<proteinExistence type="predicted"/>
<dbReference type="InterPro" id="IPR046432">
    <property type="entry name" value="TASOR"/>
</dbReference>
<feature type="compositionally biased region" description="Low complexity" evidence="1">
    <location>
        <begin position="891"/>
        <end position="906"/>
    </location>
</feature>
<dbReference type="GO" id="GO:0097355">
    <property type="term" value="P:protein localization to heterochromatin"/>
    <property type="evidence" value="ECO:0007669"/>
    <property type="project" value="TreeGrafter"/>
</dbReference>
<evidence type="ECO:0000313" key="5">
    <source>
        <dbReference type="Proteomes" id="UP001279410"/>
    </source>
</evidence>